<dbReference type="EC" id="6.1.1.9" evidence="12"/>
<name>A0A062UCV2_9PROT</name>
<feature type="short sequence motif" description="'HIGH' region" evidence="12">
    <location>
        <begin position="43"/>
        <end position="53"/>
    </location>
</feature>
<dbReference type="NCBIfam" id="NF004349">
    <property type="entry name" value="PRK05729.1"/>
    <property type="match status" value="1"/>
</dbReference>
<evidence type="ECO:0000256" key="3">
    <source>
        <dbReference type="ARBA" id="ARBA00022490"/>
    </source>
</evidence>
<evidence type="ECO:0000256" key="4">
    <source>
        <dbReference type="ARBA" id="ARBA00022598"/>
    </source>
</evidence>
<dbReference type="SUPFAM" id="SSF50677">
    <property type="entry name" value="ValRS/IleRS/LeuRS editing domain"/>
    <property type="match status" value="1"/>
</dbReference>
<dbReference type="Pfam" id="PF08264">
    <property type="entry name" value="Anticodon_1"/>
    <property type="match status" value="1"/>
</dbReference>
<organism evidence="16 17">
    <name type="scientific">Hyphomonas chukchiensis</name>
    <dbReference type="NCBI Taxonomy" id="1280947"/>
    <lineage>
        <taxon>Bacteria</taxon>
        <taxon>Pseudomonadati</taxon>
        <taxon>Pseudomonadota</taxon>
        <taxon>Alphaproteobacteria</taxon>
        <taxon>Hyphomonadales</taxon>
        <taxon>Hyphomonadaceae</taxon>
        <taxon>Hyphomonas</taxon>
    </lineage>
</organism>
<dbReference type="InterPro" id="IPR001412">
    <property type="entry name" value="aa-tRNA-synth_I_CS"/>
</dbReference>
<dbReference type="InterPro" id="IPR013155">
    <property type="entry name" value="M/V/L/I-tRNA-synth_anticd-bd"/>
</dbReference>
<keyword evidence="17" id="KW-1185">Reference proteome</keyword>
<evidence type="ECO:0000313" key="16">
    <source>
        <dbReference type="EMBL" id="KCZ56137.1"/>
    </source>
</evidence>
<evidence type="ECO:0000256" key="8">
    <source>
        <dbReference type="ARBA" id="ARBA00023054"/>
    </source>
</evidence>
<feature type="binding site" evidence="12">
    <location>
        <position position="628"/>
    </location>
    <ligand>
        <name>ATP</name>
        <dbReference type="ChEBI" id="CHEBI:30616"/>
    </ligand>
</feature>
<keyword evidence="8 12" id="KW-0175">Coiled coil</keyword>
<keyword evidence="5 12" id="KW-0547">Nucleotide-binding</keyword>
<dbReference type="Gene3D" id="1.10.287.380">
    <property type="entry name" value="Valyl-tRNA synthetase, C-terminal domain"/>
    <property type="match status" value="1"/>
</dbReference>
<comment type="subunit">
    <text evidence="2 12">Monomer.</text>
</comment>
<comment type="function">
    <text evidence="12">Catalyzes the attachment of valine to tRNA(Val). As ValRS can inadvertently accommodate and process structurally similar amino acids such as threonine, to avoid such errors, it has a 'posttransfer' editing activity that hydrolyzes mischarged Thr-tRNA(Val) in a tRNA-dependent manner.</text>
</comment>
<dbReference type="GO" id="GO:0004832">
    <property type="term" value="F:valine-tRNA ligase activity"/>
    <property type="evidence" value="ECO:0007669"/>
    <property type="project" value="UniProtKB-UniRule"/>
</dbReference>
<evidence type="ECO:0000256" key="1">
    <source>
        <dbReference type="ARBA" id="ARBA00004496"/>
    </source>
</evidence>
<dbReference type="SUPFAM" id="SSF47323">
    <property type="entry name" value="Anticodon-binding domain of a subclass of class I aminoacyl-tRNA synthetases"/>
    <property type="match status" value="1"/>
</dbReference>
<dbReference type="InterPro" id="IPR009008">
    <property type="entry name" value="Val/Leu/Ile-tRNA-synth_edit"/>
</dbReference>
<gene>
    <name evidence="12" type="primary">valS</name>
    <name evidence="16" type="ORF">HY30_07735</name>
</gene>
<dbReference type="CDD" id="cd00817">
    <property type="entry name" value="ValRS_core"/>
    <property type="match status" value="1"/>
</dbReference>
<dbReference type="PRINTS" id="PR00986">
    <property type="entry name" value="TRNASYNTHVAL"/>
</dbReference>
<evidence type="ECO:0000313" key="17">
    <source>
        <dbReference type="Proteomes" id="UP000027190"/>
    </source>
</evidence>
<dbReference type="SUPFAM" id="SSF46589">
    <property type="entry name" value="tRNA-binding arm"/>
    <property type="match status" value="1"/>
</dbReference>
<feature type="short sequence motif" description="'KMSKS' region" evidence="12">
    <location>
        <begin position="625"/>
        <end position="629"/>
    </location>
</feature>
<keyword evidence="7 12" id="KW-0648">Protein biosynthesis</keyword>
<comment type="catalytic activity">
    <reaction evidence="10 12">
        <text>tRNA(Val) + L-valine + ATP = L-valyl-tRNA(Val) + AMP + diphosphate</text>
        <dbReference type="Rhea" id="RHEA:10704"/>
        <dbReference type="Rhea" id="RHEA-COMP:9672"/>
        <dbReference type="Rhea" id="RHEA-COMP:9708"/>
        <dbReference type="ChEBI" id="CHEBI:30616"/>
        <dbReference type="ChEBI" id="CHEBI:33019"/>
        <dbReference type="ChEBI" id="CHEBI:57762"/>
        <dbReference type="ChEBI" id="CHEBI:78442"/>
        <dbReference type="ChEBI" id="CHEBI:78537"/>
        <dbReference type="ChEBI" id="CHEBI:456215"/>
        <dbReference type="EC" id="6.1.1.9"/>
    </reaction>
</comment>
<keyword evidence="9 12" id="KW-0030">Aminoacyl-tRNA synthetase</keyword>
<evidence type="ECO:0000259" key="15">
    <source>
        <dbReference type="Pfam" id="PF10458"/>
    </source>
</evidence>
<evidence type="ECO:0000256" key="11">
    <source>
        <dbReference type="ARBA" id="ARBA00060830"/>
    </source>
</evidence>
<dbReference type="InterPro" id="IPR010978">
    <property type="entry name" value="tRNA-bd_arm"/>
</dbReference>
<feature type="domain" description="Valyl-tRNA synthetase tRNA-binding arm" evidence="15">
    <location>
        <begin position="914"/>
        <end position="978"/>
    </location>
</feature>
<protein>
    <recommendedName>
        <fullName evidence="12">Valine--tRNA ligase</fullName>
        <ecNumber evidence="12">6.1.1.9</ecNumber>
    </recommendedName>
    <alternativeName>
        <fullName evidence="12">Valyl-tRNA synthetase</fullName>
        <shortName evidence="12">ValRS</shortName>
    </alternativeName>
</protein>
<feature type="domain" description="Methionyl/Valyl/Leucyl/Isoleucyl-tRNA synthetase anticodon-binding" evidence="14">
    <location>
        <begin position="707"/>
        <end position="854"/>
    </location>
</feature>
<comment type="similarity">
    <text evidence="11 12">Belongs to the class-I aminoacyl-tRNA synthetase family. ValS type 1 subfamily.</text>
</comment>
<dbReference type="EMBL" id="AWFG01000052">
    <property type="protein sequence ID" value="KCZ56137.1"/>
    <property type="molecule type" value="Genomic_DNA"/>
</dbReference>
<dbReference type="Gene3D" id="1.10.730.10">
    <property type="entry name" value="Isoleucyl-tRNA Synthetase, Domain 1"/>
    <property type="match status" value="1"/>
</dbReference>
<proteinExistence type="inferred from homology"/>
<dbReference type="InterPro" id="IPR019499">
    <property type="entry name" value="Val-tRNA_synth_tRNA-bd"/>
</dbReference>
<dbReference type="AlphaFoldDB" id="A0A062UCV2"/>
<dbReference type="OrthoDB" id="9810365at2"/>
<evidence type="ECO:0000256" key="7">
    <source>
        <dbReference type="ARBA" id="ARBA00022917"/>
    </source>
</evidence>
<feature type="domain" description="Aminoacyl-tRNA synthetase class Ia" evidence="13">
    <location>
        <begin position="15"/>
        <end position="474"/>
    </location>
</feature>
<dbReference type="PANTHER" id="PTHR11946">
    <property type="entry name" value="VALYL-TRNA SYNTHETASES"/>
    <property type="match status" value="1"/>
</dbReference>
<dbReference type="GO" id="GO:0002161">
    <property type="term" value="F:aminoacyl-tRNA deacylase activity"/>
    <property type="evidence" value="ECO:0007669"/>
    <property type="project" value="InterPro"/>
</dbReference>
<dbReference type="eggNOG" id="COG0525">
    <property type="taxonomic scope" value="Bacteria"/>
</dbReference>
<evidence type="ECO:0000256" key="6">
    <source>
        <dbReference type="ARBA" id="ARBA00022840"/>
    </source>
</evidence>
<dbReference type="FunFam" id="3.40.50.620:FF:000032">
    <property type="entry name" value="Valine--tRNA ligase"/>
    <property type="match status" value="1"/>
</dbReference>
<keyword evidence="3 12" id="KW-0963">Cytoplasm</keyword>
<evidence type="ECO:0000256" key="12">
    <source>
        <dbReference type="HAMAP-Rule" id="MF_02004"/>
    </source>
</evidence>
<evidence type="ECO:0000256" key="2">
    <source>
        <dbReference type="ARBA" id="ARBA00011245"/>
    </source>
</evidence>
<sequence length="981" mass="110876">MLDQRFDPAEAETRLYKAWEARGCFKPSGDTSAQAYSIVIPPPNVTGVLHMGHALNNTLQDVLVRFERMRGKNVLWQAGTDHAGIATQMVVERQLAEAGNESRREMGRDAFVDRVWAWKEESGGAIVGQLKRLGASCDWSRLAFTMGDRAEPDNNMMRAVTKVFVELYKKGLIYRDKRLVNWDPHFQTAISDLEVDQREVNGHYWHLRYPLADGVTYEHPVKDEDGNVTGTETRNYIVVATSRPETMLGDTGVAVHPDDERYAGLVGKFVELPIVGRRVPIIADDYANPEKGSGAVKITPAHDFNDFEVGKRAGHTPLNILNATAHIVDGADADAAGIPADYRGLDRFDARKKVVETFEALEMLQEIENLKIEQPFGDRSNVVIEPWMTDQWYVDAKTMAQPAIAAVKEGKTRFVPENWEKTYYNWMDNIQPWCVSRQLWWGHRIPAWFGPNGSIFVCNTEGDAWASLLREEERPFTQDPSSREVTIPHSELAWVLSRFSPSARSLLEENESDPDASDPTDLMLNSAILRSSGRIEEFRKEVLKQDEDVLDTWFSSALWPFSTMGWPDKTPELETFYPTATLITAFDIIFFWVARMMMMGIEFMGEVPFKDVYIHALVLDEKGQKMSKSKGNVMDPLELVNEYGADALRFTMGRMAGQGRNIRLSKQAVESNRNFATKLWNAARFAEMNECGAPGEIDFAKVTSPVNRWVLGELDACEAEATKAIEEYRFNDAAGALYKFIWNVLCDWYLELIKPLLMGMDDTAKQETRDVCGYVLDETLKLLHPFMPFVTEELWERRAAGRVDEQGFLMLQSWPQYDIARDAGADDEIQWVIDLITEVRSLRNDLGVPAGSKIPLSLVNAGPVIEDRAYRHEDILKRIARLEDIVVSEAVPDGAVSTVVGETVVALGIADQIDVAEARNRLDKEIGQLDKDIMSTEKKLGNEAFVSKAPPEIVEENRERIVDWTGRREKLKAARKSLEDL</sequence>
<dbReference type="Gene3D" id="3.90.740.10">
    <property type="entry name" value="Valyl/Leucyl/Isoleucyl-tRNA synthetase, editing domain"/>
    <property type="match status" value="1"/>
</dbReference>
<comment type="caution">
    <text evidence="16">The sequence shown here is derived from an EMBL/GenBank/DDBJ whole genome shotgun (WGS) entry which is preliminary data.</text>
</comment>
<keyword evidence="4 12" id="KW-0436">Ligase</keyword>
<dbReference type="InterPro" id="IPR037118">
    <property type="entry name" value="Val-tRNA_synth_C_sf"/>
</dbReference>
<dbReference type="InterPro" id="IPR033705">
    <property type="entry name" value="Anticodon_Ia_Val"/>
</dbReference>
<comment type="domain">
    <text evidence="12">ValRS has two distinct active sites: one for aminoacylation and one for editing. The misactivated threonine is translocated from the active site to the editing site.</text>
</comment>
<dbReference type="GO" id="GO:0006438">
    <property type="term" value="P:valyl-tRNA aminoacylation"/>
    <property type="evidence" value="ECO:0007669"/>
    <property type="project" value="UniProtKB-UniRule"/>
</dbReference>
<dbReference type="HAMAP" id="MF_02004">
    <property type="entry name" value="Val_tRNA_synth_type1"/>
    <property type="match status" value="1"/>
</dbReference>
<dbReference type="GO" id="GO:0005829">
    <property type="term" value="C:cytosol"/>
    <property type="evidence" value="ECO:0007669"/>
    <property type="project" value="TreeGrafter"/>
</dbReference>
<evidence type="ECO:0000256" key="9">
    <source>
        <dbReference type="ARBA" id="ARBA00023146"/>
    </source>
</evidence>
<dbReference type="PATRIC" id="fig|1280947.3.peg.2968"/>
<dbReference type="PROSITE" id="PS00178">
    <property type="entry name" value="AA_TRNA_LIGASE_I"/>
    <property type="match status" value="1"/>
</dbReference>
<evidence type="ECO:0000259" key="14">
    <source>
        <dbReference type="Pfam" id="PF08264"/>
    </source>
</evidence>
<dbReference type="PANTHER" id="PTHR11946:SF93">
    <property type="entry name" value="VALINE--TRNA LIGASE, CHLOROPLASTIC_MITOCHONDRIAL 2"/>
    <property type="match status" value="1"/>
</dbReference>
<accession>A0A062UCV2</accession>
<reference evidence="16 17" key="1">
    <citation type="journal article" date="2014" name="Antonie Van Leeuwenhoek">
        <title>Hyphomonas beringensis sp. nov. and Hyphomonas chukchiensis sp. nov., isolated from surface seawater of the Bering Sea and Chukchi Sea.</title>
        <authorList>
            <person name="Li C."/>
            <person name="Lai Q."/>
            <person name="Li G."/>
            <person name="Dong C."/>
            <person name="Wang J."/>
            <person name="Liao Y."/>
            <person name="Shao Z."/>
        </authorList>
    </citation>
    <scope>NUCLEOTIDE SEQUENCE [LARGE SCALE GENOMIC DNA]</scope>
    <source>
        <strain evidence="16 17">BH-BN04-4</strain>
    </source>
</reference>
<dbReference type="Gene3D" id="3.40.50.620">
    <property type="entry name" value="HUPs"/>
    <property type="match status" value="2"/>
</dbReference>
<keyword evidence="6 12" id="KW-0067">ATP-binding</keyword>
<feature type="domain" description="Aminoacyl-tRNA synthetase class Ia" evidence="13">
    <location>
        <begin position="537"/>
        <end position="664"/>
    </location>
</feature>
<dbReference type="InterPro" id="IPR002303">
    <property type="entry name" value="Valyl-tRNA_ligase"/>
</dbReference>
<evidence type="ECO:0000256" key="5">
    <source>
        <dbReference type="ARBA" id="ARBA00022741"/>
    </source>
</evidence>
<dbReference type="FunFam" id="1.10.287.380:FF:000001">
    <property type="entry name" value="Valine--tRNA ligase"/>
    <property type="match status" value="1"/>
</dbReference>
<dbReference type="Pfam" id="PF00133">
    <property type="entry name" value="tRNA-synt_1"/>
    <property type="match status" value="2"/>
</dbReference>
<dbReference type="Pfam" id="PF10458">
    <property type="entry name" value="Val_tRNA-synt_C"/>
    <property type="match status" value="1"/>
</dbReference>
<dbReference type="InterPro" id="IPR002300">
    <property type="entry name" value="aa-tRNA-synth_Ia"/>
</dbReference>
<comment type="domain">
    <text evidence="12">The C-terminal coiled-coil domain is crucial for aminoacylation activity.</text>
</comment>
<comment type="subcellular location">
    <subcellularLocation>
        <location evidence="1 12">Cytoplasm</location>
    </subcellularLocation>
</comment>
<dbReference type="CDD" id="cd07962">
    <property type="entry name" value="Anticodon_Ia_Val"/>
    <property type="match status" value="1"/>
</dbReference>
<dbReference type="InterPro" id="IPR009080">
    <property type="entry name" value="tRNAsynth_Ia_anticodon-bd"/>
</dbReference>
<dbReference type="InterPro" id="IPR014729">
    <property type="entry name" value="Rossmann-like_a/b/a_fold"/>
</dbReference>
<evidence type="ECO:0000256" key="10">
    <source>
        <dbReference type="ARBA" id="ARBA00047552"/>
    </source>
</evidence>
<dbReference type="GO" id="GO:0005524">
    <property type="term" value="F:ATP binding"/>
    <property type="evidence" value="ECO:0007669"/>
    <property type="project" value="UniProtKB-UniRule"/>
</dbReference>
<dbReference type="Proteomes" id="UP000027190">
    <property type="component" value="Unassembled WGS sequence"/>
</dbReference>
<evidence type="ECO:0000259" key="13">
    <source>
        <dbReference type="Pfam" id="PF00133"/>
    </source>
</evidence>
<dbReference type="STRING" id="1280947.HY30_07735"/>
<dbReference type="RefSeq" id="WP_034742362.1">
    <property type="nucleotide sequence ID" value="NZ_AWFG01000052.1"/>
</dbReference>
<dbReference type="SUPFAM" id="SSF52374">
    <property type="entry name" value="Nucleotidylyl transferase"/>
    <property type="match status" value="1"/>
</dbReference>